<dbReference type="InterPro" id="IPR036873">
    <property type="entry name" value="Rhodanese-like_dom_sf"/>
</dbReference>
<dbReference type="PANTHER" id="PTHR44086">
    <property type="entry name" value="THIOSULFATE SULFURTRANSFERASE RDL2, MITOCHONDRIAL-RELATED"/>
    <property type="match status" value="1"/>
</dbReference>
<dbReference type="GO" id="GO:0005739">
    <property type="term" value="C:mitochondrion"/>
    <property type="evidence" value="ECO:0007669"/>
    <property type="project" value="TreeGrafter"/>
</dbReference>
<reference evidence="2 3" key="1">
    <citation type="journal article" date="2018" name="Mol. Biol. Evol.">
        <title>Broad Genomic Sampling Reveals a Smut Pathogenic Ancestry of the Fungal Clade Ustilaginomycotina.</title>
        <authorList>
            <person name="Kijpornyongpan T."/>
            <person name="Mondo S.J."/>
            <person name="Barry K."/>
            <person name="Sandor L."/>
            <person name="Lee J."/>
            <person name="Lipzen A."/>
            <person name="Pangilinan J."/>
            <person name="LaButti K."/>
            <person name="Hainaut M."/>
            <person name="Henrissat B."/>
            <person name="Grigoriev I.V."/>
            <person name="Spatafora J.W."/>
            <person name="Aime M.C."/>
        </authorList>
    </citation>
    <scope>NUCLEOTIDE SEQUENCE [LARGE SCALE GENOMIC DNA]</scope>
    <source>
        <strain evidence="2 3">MCA 4186</strain>
    </source>
</reference>
<dbReference type="AlphaFoldDB" id="A0A316ZC79"/>
<organism evidence="2 3">
    <name type="scientific">Tilletiopsis washingtonensis</name>
    <dbReference type="NCBI Taxonomy" id="58919"/>
    <lineage>
        <taxon>Eukaryota</taxon>
        <taxon>Fungi</taxon>
        <taxon>Dikarya</taxon>
        <taxon>Basidiomycota</taxon>
        <taxon>Ustilaginomycotina</taxon>
        <taxon>Exobasidiomycetes</taxon>
        <taxon>Entylomatales</taxon>
        <taxon>Entylomatales incertae sedis</taxon>
        <taxon>Tilletiopsis</taxon>
    </lineage>
</organism>
<dbReference type="PROSITE" id="PS50206">
    <property type="entry name" value="RHODANESE_3"/>
    <property type="match status" value="1"/>
</dbReference>
<dbReference type="SMART" id="SM00450">
    <property type="entry name" value="RHOD"/>
    <property type="match status" value="1"/>
</dbReference>
<dbReference type="PANTHER" id="PTHR44086:SF10">
    <property type="entry name" value="THIOSULFATE SULFURTRANSFERASE_RHODANESE-LIKE DOMAIN-CONTAINING PROTEIN 3"/>
    <property type="match status" value="1"/>
</dbReference>
<feature type="domain" description="Rhodanese" evidence="1">
    <location>
        <begin position="80"/>
        <end position="178"/>
    </location>
</feature>
<dbReference type="CDD" id="cd01519">
    <property type="entry name" value="RHOD_HSP67B2"/>
    <property type="match status" value="1"/>
</dbReference>
<evidence type="ECO:0000259" key="1">
    <source>
        <dbReference type="PROSITE" id="PS50206"/>
    </source>
</evidence>
<keyword evidence="3" id="KW-1185">Reference proteome</keyword>
<evidence type="ECO:0000313" key="3">
    <source>
        <dbReference type="Proteomes" id="UP000245946"/>
    </source>
</evidence>
<accession>A0A316ZC79</accession>
<sequence length="188" mass="20501">MSLRALPLLRTAVAGSAPRLCAPLLRVGGVPAMPVRSMSSTPMRALHCTPARFSASNTDTAWASKGAISYSELKKLTQAPPPDITLIDVREPDEVASGIIPSAVNVPLSRFAEAFNPMKGADFRRDFAFDRPQFGDKLIFYCRSGKRSQTALETAKKNGWVNARNYSGSWLDWVKREEKSGAAGENED</sequence>
<dbReference type="Pfam" id="PF00581">
    <property type="entry name" value="Rhodanese"/>
    <property type="match status" value="1"/>
</dbReference>
<dbReference type="GeneID" id="37271262"/>
<dbReference type="OrthoDB" id="566238at2759"/>
<gene>
    <name evidence="2" type="ORF">FA09DRAFT_334127</name>
</gene>
<evidence type="ECO:0000313" key="2">
    <source>
        <dbReference type="EMBL" id="PWN98532.1"/>
    </source>
</evidence>
<name>A0A316ZC79_9BASI</name>
<proteinExistence type="predicted"/>
<protein>
    <submittedName>
        <fullName evidence="2">Rhodanese-like protein</fullName>
    </submittedName>
</protein>
<dbReference type="Proteomes" id="UP000245946">
    <property type="component" value="Unassembled WGS sequence"/>
</dbReference>
<dbReference type="GO" id="GO:0004792">
    <property type="term" value="F:thiosulfate-cyanide sulfurtransferase activity"/>
    <property type="evidence" value="ECO:0007669"/>
    <property type="project" value="TreeGrafter"/>
</dbReference>
<dbReference type="InterPro" id="IPR001763">
    <property type="entry name" value="Rhodanese-like_dom"/>
</dbReference>
<dbReference type="SUPFAM" id="SSF52821">
    <property type="entry name" value="Rhodanese/Cell cycle control phosphatase"/>
    <property type="match status" value="1"/>
</dbReference>
<dbReference type="RefSeq" id="XP_025598811.1">
    <property type="nucleotide sequence ID" value="XM_025743718.1"/>
</dbReference>
<dbReference type="STRING" id="58919.A0A316ZC79"/>
<dbReference type="Gene3D" id="3.40.250.10">
    <property type="entry name" value="Rhodanese-like domain"/>
    <property type="match status" value="1"/>
</dbReference>
<dbReference type="EMBL" id="KZ819291">
    <property type="protein sequence ID" value="PWN98532.1"/>
    <property type="molecule type" value="Genomic_DNA"/>
</dbReference>